<evidence type="ECO:0000313" key="3">
    <source>
        <dbReference type="Proteomes" id="UP001244787"/>
    </source>
</evidence>
<dbReference type="Proteomes" id="UP001244787">
    <property type="component" value="Unassembled WGS sequence"/>
</dbReference>
<gene>
    <name evidence="2" type="ORF">QRD02_12990</name>
</gene>
<keyword evidence="3" id="KW-1185">Reference proteome</keyword>
<reference evidence="2 3" key="1">
    <citation type="submission" date="2023-06" db="EMBL/GenBank/DDBJ databases">
        <authorList>
            <person name="Ye Y.-Q."/>
            <person name="Du Z.-J."/>
        </authorList>
    </citation>
    <scope>NUCLEOTIDE SEQUENCE [LARGE SCALE GENOMIC DNA]</scope>
    <source>
        <strain evidence="2 3">SDUM287046</strain>
    </source>
</reference>
<dbReference type="EMBL" id="JAUGQQ010000012">
    <property type="protein sequence ID" value="MDN3725297.1"/>
    <property type="molecule type" value="Genomic_DNA"/>
</dbReference>
<protein>
    <submittedName>
        <fullName evidence="2">Exostosin family protein</fullName>
    </submittedName>
</protein>
<feature type="domain" description="Exostosin GT47" evidence="1">
    <location>
        <begin position="233"/>
        <end position="302"/>
    </location>
</feature>
<proteinExistence type="predicted"/>
<organism evidence="2 3">
    <name type="scientific">Aequorivita aurantiaca</name>
    <dbReference type="NCBI Taxonomy" id="3053356"/>
    <lineage>
        <taxon>Bacteria</taxon>
        <taxon>Pseudomonadati</taxon>
        <taxon>Bacteroidota</taxon>
        <taxon>Flavobacteriia</taxon>
        <taxon>Flavobacteriales</taxon>
        <taxon>Flavobacteriaceae</taxon>
        <taxon>Aequorivita</taxon>
    </lineage>
</organism>
<dbReference type="InterPro" id="IPR040911">
    <property type="entry name" value="Exostosin_GT47"/>
</dbReference>
<accession>A0ABT8DIT3</accession>
<sequence length="351" mass="40685">MKIYYPKTHYDKDHRSMLFPLLKPFIKSEGFTDAQRIASYSVSDQDFVFAQDLENADIAVLTMAWNFYLKTNQQPRAIAFIKECAMRKKKVVTFNAGDFGVRIPFYENLIVLRPSGYKSKFTKNEYAIPAFIADPLKKYYASDKIFLRPYNVKPLIGFCGQANPSVLNAFKEILHTNLRNLISYIGLSAHEPQAILSTSFLRASVLKKLEQSVYVSTNFIYRKKYRAGVRSNKDLHQTTIDFYDNLKNSDYVVCVRGAGNFSIRLYETLAMGRIPIFINTDCSLPLENTIDWKKHMVWVEYSERNQVSEKVKAFHDSLSKADFIDLQLANRTLWKEQLTMGGFFKIFFNEI</sequence>
<comment type="caution">
    <text evidence="2">The sequence shown here is derived from an EMBL/GenBank/DDBJ whole genome shotgun (WGS) entry which is preliminary data.</text>
</comment>
<dbReference type="Pfam" id="PF03016">
    <property type="entry name" value="Exostosin_GT47"/>
    <property type="match status" value="1"/>
</dbReference>
<evidence type="ECO:0000259" key="1">
    <source>
        <dbReference type="Pfam" id="PF03016"/>
    </source>
</evidence>
<evidence type="ECO:0000313" key="2">
    <source>
        <dbReference type="EMBL" id="MDN3725297.1"/>
    </source>
</evidence>
<dbReference type="RefSeq" id="WP_290255388.1">
    <property type="nucleotide sequence ID" value="NZ_JAUGQQ010000012.1"/>
</dbReference>
<name>A0ABT8DIT3_9FLAO</name>